<comment type="function">
    <text evidence="12">Structural component of the gap junctions.</text>
</comment>
<keyword evidence="6" id="KW-0303">Gap junction</keyword>
<evidence type="ECO:0000256" key="12">
    <source>
        <dbReference type="RuleBase" id="RU010713"/>
    </source>
</evidence>
<keyword evidence="11 12" id="KW-0407">Ion channel</keyword>
<evidence type="ECO:0000313" key="14">
    <source>
        <dbReference type="Proteomes" id="UP000218231"/>
    </source>
</evidence>
<accession>A0A2A2KDV3</accession>
<comment type="caution">
    <text evidence="13">The sequence shown here is derived from an EMBL/GenBank/DDBJ whole genome shotgun (WGS) entry which is preliminary data.</text>
</comment>
<dbReference type="InterPro" id="IPR000990">
    <property type="entry name" value="Innexin"/>
</dbReference>
<keyword evidence="9 12" id="KW-0406">Ion transport</keyword>
<dbReference type="GO" id="GO:0005921">
    <property type="term" value="C:gap junction"/>
    <property type="evidence" value="ECO:0007669"/>
    <property type="project" value="UniProtKB-SubCell"/>
</dbReference>
<dbReference type="AlphaFoldDB" id="A0A2A2KDV3"/>
<keyword evidence="5 12" id="KW-0812">Transmembrane</keyword>
<dbReference type="GO" id="GO:0005243">
    <property type="term" value="F:gap junction channel activity"/>
    <property type="evidence" value="ECO:0007669"/>
    <property type="project" value="TreeGrafter"/>
</dbReference>
<gene>
    <name evidence="12" type="primary">inx</name>
    <name evidence="13" type="ORF">WR25_06786</name>
</gene>
<evidence type="ECO:0000256" key="7">
    <source>
        <dbReference type="ARBA" id="ARBA00022949"/>
    </source>
</evidence>
<keyword evidence="4" id="KW-1003">Cell membrane</keyword>
<protein>
    <recommendedName>
        <fullName evidence="12">Innexin</fullName>
    </recommendedName>
</protein>
<dbReference type="Proteomes" id="UP000218231">
    <property type="component" value="Unassembled WGS sequence"/>
</dbReference>
<evidence type="ECO:0000256" key="11">
    <source>
        <dbReference type="ARBA" id="ARBA00023303"/>
    </source>
</evidence>
<evidence type="ECO:0000256" key="6">
    <source>
        <dbReference type="ARBA" id="ARBA00022868"/>
    </source>
</evidence>
<name>A0A2A2KDV3_9BILA</name>
<evidence type="ECO:0000256" key="10">
    <source>
        <dbReference type="ARBA" id="ARBA00023136"/>
    </source>
</evidence>
<dbReference type="GO" id="GO:0005886">
    <property type="term" value="C:plasma membrane"/>
    <property type="evidence" value="ECO:0007669"/>
    <property type="project" value="UniProtKB-SubCell"/>
</dbReference>
<evidence type="ECO:0000256" key="1">
    <source>
        <dbReference type="ARBA" id="ARBA00004610"/>
    </source>
</evidence>
<proteinExistence type="inferred from homology"/>
<comment type="subcellular location">
    <subcellularLocation>
        <location evidence="1">Cell junction</location>
        <location evidence="1">Gap junction</location>
    </subcellularLocation>
    <subcellularLocation>
        <location evidence="2 12">Cell membrane</location>
        <topology evidence="2 12">Multi-pass membrane protein</topology>
    </subcellularLocation>
</comment>
<keyword evidence="14" id="KW-1185">Reference proteome</keyword>
<dbReference type="PANTHER" id="PTHR11893:SF46">
    <property type="entry name" value="INNEXIN-12"/>
    <property type="match status" value="1"/>
</dbReference>
<dbReference type="OrthoDB" id="5867527at2759"/>
<feature type="transmembrane region" description="Helical" evidence="12">
    <location>
        <begin position="198"/>
        <end position="220"/>
    </location>
</feature>
<dbReference type="GO" id="GO:0034220">
    <property type="term" value="P:monoatomic ion transmembrane transport"/>
    <property type="evidence" value="ECO:0007669"/>
    <property type="project" value="UniProtKB-KW"/>
</dbReference>
<dbReference type="PROSITE" id="PS51013">
    <property type="entry name" value="PANNEXIN"/>
    <property type="match status" value="1"/>
</dbReference>
<feature type="transmembrane region" description="Helical" evidence="12">
    <location>
        <begin position="23"/>
        <end position="45"/>
    </location>
</feature>
<organism evidence="13 14">
    <name type="scientific">Diploscapter pachys</name>
    <dbReference type="NCBI Taxonomy" id="2018661"/>
    <lineage>
        <taxon>Eukaryota</taxon>
        <taxon>Metazoa</taxon>
        <taxon>Ecdysozoa</taxon>
        <taxon>Nematoda</taxon>
        <taxon>Chromadorea</taxon>
        <taxon>Rhabditida</taxon>
        <taxon>Rhabditina</taxon>
        <taxon>Rhabditomorpha</taxon>
        <taxon>Rhabditoidea</taxon>
        <taxon>Rhabditidae</taxon>
        <taxon>Diploscapter</taxon>
    </lineage>
</organism>
<keyword evidence="10 12" id="KW-0472">Membrane</keyword>
<comment type="similarity">
    <text evidence="12">Belongs to the pannexin family.</text>
</comment>
<dbReference type="PANTHER" id="PTHR11893">
    <property type="entry name" value="INNEXIN"/>
    <property type="match status" value="1"/>
</dbReference>
<evidence type="ECO:0000313" key="13">
    <source>
        <dbReference type="EMBL" id="PAV72131.1"/>
    </source>
</evidence>
<evidence type="ECO:0000256" key="9">
    <source>
        <dbReference type="ARBA" id="ARBA00023065"/>
    </source>
</evidence>
<keyword evidence="8 12" id="KW-1133">Transmembrane helix</keyword>
<evidence type="ECO:0000256" key="4">
    <source>
        <dbReference type="ARBA" id="ARBA00022475"/>
    </source>
</evidence>
<reference evidence="13 14" key="1">
    <citation type="journal article" date="2017" name="Curr. Biol.">
        <title>Genome architecture and evolution of a unichromosomal asexual nematode.</title>
        <authorList>
            <person name="Fradin H."/>
            <person name="Zegar C."/>
            <person name="Gutwein M."/>
            <person name="Lucas J."/>
            <person name="Kovtun M."/>
            <person name="Corcoran D."/>
            <person name="Baugh L.R."/>
            <person name="Kiontke K."/>
            <person name="Gunsalus K."/>
            <person name="Fitch D.H."/>
            <person name="Piano F."/>
        </authorList>
    </citation>
    <scope>NUCLEOTIDE SEQUENCE [LARGE SCALE GENOMIC DNA]</scope>
    <source>
        <strain evidence="13">PF1309</strain>
    </source>
</reference>
<feature type="transmembrane region" description="Helical" evidence="12">
    <location>
        <begin position="114"/>
        <end position="136"/>
    </location>
</feature>
<keyword evidence="7" id="KW-0965">Cell junction</keyword>
<evidence type="ECO:0000256" key="8">
    <source>
        <dbReference type="ARBA" id="ARBA00022989"/>
    </source>
</evidence>
<sequence>MNIIQGLLQAVSPQSDGDFSDRLSYCVTTVGLVVASAFVSSWSFVGQPIQCWFPAYYRSWWMEYALDYCYVQNTYFVPFADVPIHDAFDFTAHVVEIPKNISERESKEIGYYQWVPFILAFQAILFYIPIALWRALYEGAGYKVRTICDTCSMSGNMNEETRKSNMKKICAFLVQEHTIYSQNSRKSHWKNRVSSGTYLVLTYLVIKFIYVANAVFQFALLKGLLGVKTLFWGFVVATDLLNGREWPQTGNFPRVTYCDYEVRVEHNLHRHTVQCVLLINLFNEVIFVGVWFWLLFIVVVSTISFLKWLAVSFGSSNGRRFVEKYLTKIDKDVRRSDMRGHVQQFVTEYLRADGLFIARLVESNHGDMVTCALLKTCWEEFISKRRQPPQYAEPLLMKGIKGNNDDDESSL</sequence>
<evidence type="ECO:0000256" key="5">
    <source>
        <dbReference type="ARBA" id="ARBA00022692"/>
    </source>
</evidence>
<feature type="transmembrane region" description="Helical" evidence="12">
    <location>
        <begin position="290"/>
        <end position="310"/>
    </location>
</feature>
<evidence type="ECO:0000256" key="2">
    <source>
        <dbReference type="ARBA" id="ARBA00004651"/>
    </source>
</evidence>
<dbReference type="Pfam" id="PF00876">
    <property type="entry name" value="Innexin"/>
    <property type="match status" value="1"/>
</dbReference>
<keyword evidence="3 12" id="KW-0813">Transport</keyword>
<dbReference type="EMBL" id="LIAE01008844">
    <property type="protein sequence ID" value="PAV72131.1"/>
    <property type="molecule type" value="Genomic_DNA"/>
</dbReference>
<dbReference type="PRINTS" id="PR01262">
    <property type="entry name" value="INNEXIN"/>
</dbReference>
<dbReference type="STRING" id="2018661.A0A2A2KDV3"/>
<evidence type="ECO:0000256" key="3">
    <source>
        <dbReference type="ARBA" id="ARBA00022448"/>
    </source>
</evidence>